<evidence type="ECO:0000313" key="1">
    <source>
        <dbReference type="EMBL" id="CAK9090434.1"/>
    </source>
</evidence>
<evidence type="ECO:0000313" key="2">
    <source>
        <dbReference type="Proteomes" id="UP001642464"/>
    </source>
</evidence>
<protein>
    <submittedName>
        <fullName evidence="1">Uncharacterized protein</fullName>
    </submittedName>
</protein>
<comment type="caution">
    <text evidence="1">The sequence shown here is derived from an EMBL/GenBank/DDBJ whole genome shotgun (WGS) entry which is preliminary data.</text>
</comment>
<name>A0ABP0QQ95_9DINO</name>
<reference evidence="1 2" key="1">
    <citation type="submission" date="2024-02" db="EMBL/GenBank/DDBJ databases">
        <authorList>
            <person name="Chen Y."/>
            <person name="Shah S."/>
            <person name="Dougan E. K."/>
            <person name="Thang M."/>
            <person name="Chan C."/>
        </authorList>
    </citation>
    <scope>NUCLEOTIDE SEQUENCE [LARGE SCALE GENOMIC DNA]</scope>
</reference>
<proteinExistence type="predicted"/>
<sequence length="735" mass="82922">MTNKKEYDRFSTQLKAGKLPVAVSEYAQSNRLELFNIWMESGGSWESCRMHVERAQQQVNSSTKGWAAVQGKELRKRFPDEEKFNKVVQRRKEQGLFYEDDLFPSDETWFFMRSANEVKQKDIVSESLALSACQRVDSNLRATLTDASDGVLRPGMLPKIGDVGKDADKLMQSALGSQAGFKYLEFSNLEVAAPKRVPKPKPAKAEKMEPQTWSGKAKDRLEGLLKDAATARTSSITLANMEYAGELSAQLLDHAVKLEQAYKDIQKALASSATSEEDFKNLNATAFDLDKYGEKMQAWLGQYLTTGRKRQRLEHYDQSTTVNKMTELIGRGKISVEAAASLAQCIVRTGVNRVIADVMAWSMKIAANGVGPERGFSNEEFKESSYRHKLIGKELGCGWKACYFAYKGDLKARVQTHNLSRYYQTKLICDRCLATSSCSPGDEPMYFRNFGENSAWKLTQLDHTMYTRLDAGSLSSWMSMPGFRLESITFDWLHNIYLGTARDICASGILTLVKKDVFPVGSRDMDQILAFVHREIRSTCKAHGMYYPCKPQLSQANLGGTEDFAVLGSRFKAAHVKVLHWWLAKKSREEADKRPTDVLLNLLAVCTHGLQQAIEVIDHGGLILHERDAKVFEESMNLHLRSFLELAGYYQGCGEMMYKIRHKVHYITHMISDVVAYRLNPKIFNTCGEESFLGKLKAIGIRCHGGTMTFRIYQRYLLVLALALQEHRVSAATLS</sequence>
<dbReference type="Proteomes" id="UP001642464">
    <property type="component" value="Unassembled WGS sequence"/>
</dbReference>
<gene>
    <name evidence="1" type="ORF">SCF082_LOCUS42650</name>
</gene>
<accession>A0ABP0QQ95</accession>
<dbReference type="EMBL" id="CAXAMM010040003">
    <property type="protein sequence ID" value="CAK9090434.1"/>
    <property type="molecule type" value="Genomic_DNA"/>
</dbReference>
<keyword evidence="2" id="KW-1185">Reference proteome</keyword>
<organism evidence="1 2">
    <name type="scientific">Durusdinium trenchii</name>
    <dbReference type="NCBI Taxonomy" id="1381693"/>
    <lineage>
        <taxon>Eukaryota</taxon>
        <taxon>Sar</taxon>
        <taxon>Alveolata</taxon>
        <taxon>Dinophyceae</taxon>
        <taxon>Suessiales</taxon>
        <taxon>Symbiodiniaceae</taxon>
        <taxon>Durusdinium</taxon>
    </lineage>
</organism>